<dbReference type="InterPro" id="IPR006674">
    <property type="entry name" value="HD_domain"/>
</dbReference>
<evidence type="ECO:0000256" key="1">
    <source>
        <dbReference type="SAM" id="Phobius"/>
    </source>
</evidence>
<feature type="transmembrane region" description="Helical" evidence="1">
    <location>
        <begin position="123"/>
        <end position="142"/>
    </location>
</feature>
<evidence type="ECO:0000259" key="2">
    <source>
        <dbReference type="PROSITE" id="PS51831"/>
    </source>
</evidence>
<dbReference type="PROSITE" id="PS51831">
    <property type="entry name" value="HD"/>
    <property type="match status" value="1"/>
</dbReference>
<dbReference type="AlphaFoldDB" id="A0A841GKM5"/>
<feature type="domain" description="HD-GYP" evidence="3">
    <location>
        <begin position="360"/>
        <end position="565"/>
    </location>
</feature>
<comment type="caution">
    <text evidence="4">The sequence shown here is derived from an EMBL/GenBank/DDBJ whole genome shotgun (WGS) entry which is preliminary data.</text>
</comment>
<dbReference type="InterPro" id="IPR029016">
    <property type="entry name" value="GAF-like_dom_sf"/>
</dbReference>
<feature type="domain" description="HD" evidence="2">
    <location>
        <begin position="382"/>
        <end position="514"/>
    </location>
</feature>
<keyword evidence="5" id="KW-1185">Reference proteome</keyword>
<dbReference type="InterPro" id="IPR003607">
    <property type="entry name" value="HD/PDEase_dom"/>
</dbReference>
<dbReference type="EMBL" id="JACHEX010000003">
    <property type="protein sequence ID" value="MBB6062947.1"/>
    <property type="molecule type" value="Genomic_DNA"/>
</dbReference>
<name>A0A841GKM5_9BACT</name>
<keyword evidence="1" id="KW-0472">Membrane</keyword>
<evidence type="ECO:0000259" key="3">
    <source>
        <dbReference type="PROSITE" id="PS51832"/>
    </source>
</evidence>
<organism evidence="4 5">
    <name type="scientific">Thermosipho japonicus</name>
    <dbReference type="NCBI Taxonomy" id="90323"/>
    <lineage>
        <taxon>Bacteria</taxon>
        <taxon>Thermotogati</taxon>
        <taxon>Thermotogota</taxon>
        <taxon>Thermotogae</taxon>
        <taxon>Thermotogales</taxon>
        <taxon>Fervidobacteriaceae</taxon>
        <taxon>Thermosipho</taxon>
    </lineage>
</organism>
<dbReference type="CDD" id="cd00077">
    <property type="entry name" value="HDc"/>
    <property type="match status" value="1"/>
</dbReference>
<dbReference type="Pfam" id="PF13487">
    <property type="entry name" value="HD_5"/>
    <property type="match status" value="1"/>
</dbReference>
<dbReference type="PROSITE" id="PS51832">
    <property type="entry name" value="HD_GYP"/>
    <property type="match status" value="1"/>
</dbReference>
<protein>
    <submittedName>
        <fullName evidence="4">HD-GYP domain-containing protein (C-di-GMP phosphodiesterase class II)</fullName>
    </submittedName>
</protein>
<dbReference type="InterPro" id="IPR052020">
    <property type="entry name" value="Cyclic_di-GMP/3'3'-cGAMP_PDE"/>
</dbReference>
<dbReference type="PANTHER" id="PTHR45228">
    <property type="entry name" value="CYCLIC DI-GMP PHOSPHODIESTERASE TM_0186-RELATED"/>
    <property type="match status" value="1"/>
</dbReference>
<feature type="transmembrane region" description="Helical" evidence="1">
    <location>
        <begin position="12"/>
        <end position="34"/>
    </location>
</feature>
<dbReference type="SMART" id="SM00471">
    <property type="entry name" value="HDc"/>
    <property type="match status" value="1"/>
</dbReference>
<dbReference type="SUPFAM" id="SSF55781">
    <property type="entry name" value="GAF domain-like"/>
    <property type="match status" value="1"/>
</dbReference>
<dbReference type="RefSeq" id="WP_184619565.1">
    <property type="nucleotide sequence ID" value="NZ_JACHEX010000003.1"/>
</dbReference>
<dbReference type="InterPro" id="IPR037522">
    <property type="entry name" value="HD_GYP_dom"/>
</dbReference>
<dbReference type="Gene3D" id="3.30.450.40">
    <property type="match status" value="1"/>
</dbReference>
<keyword evidence="1" id="KW-0812">Transmembrane</keyword>
<accession>A0A841GKM5</accession>
<dbReference type="PANTHER" id="PTHR45228:SF1">
    <property type="entry name" value="CYCLIC DI-GMP PHOSPHODIESTERASE TM_0186"/>
    <property type="match status" value="1"/>
</dbReference>
<dbReference type="Gene3D" id="1.10.3210.10">
    <property type="entry name" value="Hypothetical protein af1432"/>
    <property type="match status" value="1"/>
</dbReference>
<reference evidence="4 5" key="1">
    <citation type="submission" date="2020-08" db="EMBL/GenBank/DDBJ databases">
        <title>Genomic Encyclopedia of Type Strains, Phase IV (KMG-IV): sequencing the most valuable type-strain genomes for metagenomic binning, comparative biology and taxonomic classification.</title>
        <authorList>
            <person name="Goeker M."/>
        </authorList>
    </citation>
    <scope>NUCLEOTIDE SEQUENCE [LARGE SCALE GENOMIC DNA]</scope>
    <source>
        <strain evidence="4 5">DSM 13481</strain>
    </source>
</reference>
<keyword evidence="1" id="KW-1133">Transmembrane helix</keyword>
<sequence>MRNPKSLEKYIIHSFFLITTSFILVLSLFSIDYFHNKNFIKINKKIFNYLTIVDKVISKESNFESLIEPMKNLNYDFKSYLQAIEDYNNKKHGKEKLMAHVKDFKSFLEKTREEYETKHIKEFFKITLLLIFFGIITLILIWTRMITLKKYNSKLLKIFQKVSENINISTINIPKIDFKEEYQISDTLRKINLVQEIYNNINQLPLSSTIEDFVFNMGKYLCDLFNSDRFSVALIDWENQKIVAEVAYLKNKNIELHLKPGFSKKFNETSLGKMINENINSKIINDLPKYFEETHSPSIELILKEGFMSNLTVMLSMNNKPFGFIFLASKNKNNFTEHDEKLLLSISNILSYRFYYSIVTQNLLSNFGLGLVNLVEFKDNETGNHVKRVALYSKIIAEKLNLHPQIVREIYQFAPLHDIGKVGIPDSILLKPGKLTDSERQIIEKHVEIGVKVISKFIENSKNLIETSSAQVMLNIISDHHEKYDGTGYPKGKKGDEISIEGRIVALADVFDALTSKRPYKEPLDFNIVLEIIKKEKEKHFDPEVVNAFLSEIDKVRKVYEKLKD</sequence>
<evidence type="ECO:0000313" key="4">
    <source>
        <dbReference type="EMBL" id="MBB6062947.1"/>
    </source>
</evidence>
<proteinExistence type="predicted"/>
<dbReference type="Proteomes" id="UP000555828">
    <property type="component" value="Unassembled WGS sequence"/>
</dbReference>
<evidence type="ECO:0000313" key="5">
    <source>
        <dbReference type="Proteomes" id="UP000555828"/>
    </source>
</evidence>
<dbReference type="SUPFAM" id="SSF109604">
    <property type="entry name" value="HD-domain/PDEase-like"/>
    <property type="match status" value="1"/>
</dbReference>
<gene>
    <name evidence="4" type="ORF">HNP65_001399</name>
</gene>